<evidence type="ECO:0000256" key="6">
    <source>
        <dbReference type="ARBA" id="ARBA00023315"/>
    </source>
</evidence>
<keyword evidence="6" id="KW-0012">Acyltransferase</keyword>
<dbReference type="InterPro" id="IPR002813">
    <property type="entry name" value="Arg_biosynth_ArgJ"/>
</dbReference>
<evidence type="ECO:0000256" key="5">
    <source>
        <dbReference type="ARBA" id="ARBA00023268"/>
    </source>
</evidence>
<dbReference type="SUPFAM" id="SSF56266">
    <property type="entry name" value="DmpA/ArgJ-like"/>
    <property type="match status" value="1"/>
</dbReference>
<name>A0A812M9Z1_SYMPI</name>
<sequence length="510" mass="54312">MARLPAHSQGRFAAFGTVYGTNSVGVELSLCSSRHHACAARQSSIGGSSAHAFATHPRESCASRTLWACWAVASLSRRRLQPRARRLAACWEWSSGNKDQEFQSEDEYLKALEDNAELPEGFRIATSDLTFIPMEAEEMGELPMRMTIIYMDEPSDMVAAVFTQNAFPGAPVRIGRRRFAEAVQLQAVVVNNKISNVSPPDADGGVAASERLCEELASNLNLAGGAKAVLPSSTGVIGWRLPVEDMVRALPEPGELKGGSAVPAARGIMTTDRYPKLSSKTFPNGAKLLGIAKGAGMIEPNMATMLSFLMTDVSIERAELQSMLEECVASSFNAISVDGDESTSDSVVLMSSGLSSGEVSREEFKLALQEVCCDLAAQVVRNGEGTRHVIRVSVCGADTDDVARKVGKAVVNGPLFKSAVAGNDPNVGRLIGKVGQALGAAGARMAQDCICKIGGETIFEHGQFRLDTAKERRLSSHLKLAAADCEVPYPQHRRVVDVEVILGAGCGQAV</sequence>
<dbReference type="Gene3D" id="3.10.20.340">
    <property type="entry name" value="ArgJ beta chain, C-terminal domain"/>
    <property type="match status" value="1"/>
</dbReference>
<gene>
    <name evidence="7" type="ORF">SPIL2461_LOCUS5416</name>
</gene>
<dbReference type="GO" id="GO:0004042">
    <property type="term" value="F:L-glutamate N-acetyltransferase activity"/>
    <property type="evidence" value="ECO:0007669"/>
    <property type="project" value="TreeGrafter"/>
</dbReference>
<dbReference type="Proteomes" id="UP000649617">
    <property type="component" value="Unassembled WGS sequence"/>
</dbReference>
<dbReference type="InterPro" id="IPR042195">
    <property type="entry name" value="ArgJ_beta_C"/>
</dbReference>
<reference evidence="7" key="1">
    <citation type="submission" date="2021-02" db="EMBL/GenBank/DDBJ databases">
        <authorList>
            <person name="Dougan E. K."/>
            <person name="Rhodes N."/>
            <person name="Thang M."/>
            <person name="Chan C."/>
        </authorList>
    </citation>
    <scope>NUCLEOTIDE SEQUENCE</scope>
</reference>
<dbReference type="HAMAP" id="MF_01106">
    <property type="entry name" value="ArgJ"/>
    <property type="match status" value="1"/>
</dbReference>
<protein>
    <submittedName>
        <fullName evidence="7">Uncharacterized protein</fullName>
    </submittedName>
</protein>
<proteinExistence type="inferred from homology"/>
<keyword evidence="2" id="KW-0055">Arginine biosynthesis</keyword>
<dbReference type="InterPro" id="IPR016117">
    <property type="entry name" value="ArgJ-like_dom_sf"/>
</dbReference>
<keyword evidence="8" id="KW-1185">Reference proteome</keyword>
<dbReference type="GO" id="GO:0006592">
    <property type="term" value="P:ornithine biosynthetic process"/>
    <property type="evidence" value="ECO:0007669"/>
    <property type="project" value="TreeGrafter"/>
</dbReference>
<dbReference type="PANTHER" id="PTHR23100">
    <property type="entry name" value="ARGININE BIOSYNTHESIS BIFUNCTIONAL PROTEIN ARGJ"/>
    <property type="match status" value="1"/>
</dbReference>
<dbReference type="GO" id="GO:0004358">
    <property type="term" value="F:L-glutamate N-acetyltransferase activity, acting on acetyl-L-ornithine as donor"/>
    <property type="evidence" value="ECO:0007669"/>
    <property type="project" value="InterPro"/>
</dbReference>
<evidence type="ECO:0000256" key="4">
    <source>
        <dbReference type="ARBA" id="ARBA00022813"/>
    </source>
</evidence>
<evidence type="ECO:0000313" key="8">
    <source>
        <dbReference type="Proteomes" id="UP000649617"/>
    </source>
</evidence>
<keyword evidence="5" id="KW-0511">Multifunctional enzyme</keyword>
<evidence type="ECO:0000256" key="2">
    <source>
        <dbReference type="ARBA" id="ARBA00022571"/>
    </source>
</evidence>
<dbReference type="GO" id="GO:0006526">
    <property type="term" value="P:L-arginine biosynthetic process"/>
    <property type="evidence" value="ECO:0007669"/>
    <property type="project" value="UniProtKB-KW"/>
</dbReference>
<dbReference type="EMBL" id="CAJNIZ010007646">
    <property type="protein sequence ID" value="CAE7259915.1"/>
    <property type="molecule type" value="Genomic_DNA"/>
</dbReference>
<dbReference type="Pfam" id="PF01960">
    <property type="entry name" value="ArgJ"/>
    <property type="match status" value="1"/>
</dbReference>
<evidence type="ECO:0000256" key="3">
    <source>
        <dbReference type="ARBA" id="ARBA00022679"/>
    </source>
</evidence>
<dbReference type="AlphaFoldDB" id="A0A812M9Z1"/>
<organism evidence="7 8">
    <name type="scientific">Symbiodinium pilosum</name>
    <name type="common">Dinoflagellate</name>
    <dbReference type="NCBI Taxonomy" id="2952"/>
    <lineage>
        <taxon>Eukaryota</taxon>
        <taxon>Sar</taxon>
        <taxon>Alveolata</taxon>
        <taxon>Dinophyceae</taxon>
        <taxon>Suessiales</taxon>
        <taxon>Symbiodiniaceae</taxon>
        <taxon>Symbiodinium</taxon>
    </lineage>
</organism>
<keyword evidence="3" id="KW-0808">Transferase</keyword>
<dbReference type="Gene3D" id="3.60.70.12">
    <property type="entry name" value="L-amino peptidase D-ALA esterase/amidase"/>
    <property type="match status" value="1"/>
</dbReference>
<keyword evidence="4" id="KW-0068">Autocatalytic cleavage</keyword>
<comment type="caution">
    <text evidence="7">The sequence shown here is derived from an EMBL/GenBank/DDBJ whole genome shotgun (WGS) entry which is preliminary data.</text>
</comment>
<keyword evidence="2" id="KW-0028">Amino-acid biosynthesis</keyword>
<evidence type="ECO:0000256" key="1">
    <source>
        <dbReference type="ARBA" id="ARBA00006774"/>
    </source>
</evidence>
<evidence type="ECO:0000313" key="7">
    <source>
        <dbReference type="EMBL" id="CAE7259915.1"/>
    </source>
</evidence>
<dbReference type="PANTHER" id="PTHR23100:SF0">
    <property type="entry name" value="ARGININE BIOSYNTHESIS BIFUNCTIONAL PROTEIN ARGJ, MITOCHONDRIAL"/>
    <property type="match status" value="1"/>
</dbReference>
<comment type="similarity">
    <text evidence="1">Belongs to the ArgJ family.</text>
</comment>
<accession>A0A812M9Z1</accession>
<dbReference type="OrthoDB" id="4199794at2759"/>
<feature type="non-terminal residue" evidence="7">
    <location>
        <position position="510"/>
    </location>
</feature>